<dbReference type="OMA" id="PMIHAPH"/>
<evidence type="ECO:0000313" key="3">
    <source>
        <dbReference type="EMBL" id="OMO72061.1"/>
    </source>
</evidence>
<gene>
    <name evidence="3" type="ORF">CCACVL1_17970</name>
</gene>
<dbReference type="EMBL" id="AWWV01011490">
    <property type="protein sequence ID" value="OMO72061.1"/>
    <property type="molecule type" value="Genomic_DNA"/>
</dbReference>
<name>A0A1R3HPH8_COCAP</name>
<keyword evidence="2" id="KW-0732">Signal</keyword>
<feature type="compositionally biased region" description="Pro residues" evidence="1">
    <location>
        <begin position="78"/>
        <end position="90"/>
    </location>
</feature>
<organism evidence="3 4">
    <name type="scientific">Corchorus capsularis</name>
    <name type="common">Jute</name>
    <dbReference type="NCBI Taxonomy" id="210143"/>
    <lineage>
        <taxon>Eukaryota</taxon>
        <taxon>Viridiplantae</taxon>
        <taxon>Streptophyta</taxon>
        <taxon>Embryophyta</taxon>
        <taxon>Tracheophyta</taxon>
        <taxon>Spermatophyta</taxon>
        <taxon>Magnoliopsida</taxon>
        <taxon>eudicotyledons</taxon>
        <taxon>Gunneridae</taxon>
        <taxon>Pentapetalae</taxon>
        <taxon>rosids</taxon>
        <taxon>malvids</taxon>
        <taxon>Malvales</taxon>
        <taxon>Malvaceae</taxon>
        <taxon>Grewioideae</taxon>
        <taxon>Apeibeae</taxon>
        <taxon>Corchorus</taxon>
    </lineage>
</organism>
<dbReference type="Proteomes" id="UP000188268">
    <property type="component" value="Unassembled WGS sequence"/>
</dbReference>
<keyword evidence="4" id="KW-1185">Reference proteome</keyword>
<reference evidence="3 4" key="1">
    <citation type="submission" date="2013-09" db="EMBL/GenBank/DDBJ databases">
        <title>Corchorus capsularis genome sequencing.</title>
        <authorList>
            <person name="Alam M."/>
            <person name="Haque M.S."/>
            <person name="Islam M.S."/>
            <person name="Emdad E.M."/>
            <person name="Islam M.M."/>
            <person name="Ahmed B."/>
            <person name="Halim A."/>
            <person name="Hossen Q.M.M."/>
            <person name="Hossain M.Z."/>
            <person name="Ahmed R."/>
            <person name="Khan M.M."/>
            <person name="Islam R."/>
            <person name="Rashid M.M."/>
            <person name="Khan S.A."/>
            <person name="Rahman M.S."/>
            <person name="Alam M."/>
        </authorList>
    </citation>
    <scope>NUCLEOTIDE SEQUENCE [LARGE SCALE GENOMIC DNA]</scope>
    <source>
        <strain evidence="4">cv. CVL-1</strain>
        <tissue evidence="3">Whole seedling</tissue>
    </source>
</reference>
<feature type="compositionally biased region" description="Pro residues" evidence="1">
    <location>
        <begin position="98"/>
        <end position="119"/>
    </location>
</feature>
<dbReference type="Gramene" id="OMO72061">
    <property type="protein sequence ID" value="OMO72061"/>
    <property type="gene ID" value="CCACVL1_17970"/>
</dbReference>
<feature type="signal peptide" evidence="2">
    <location>
        <begin position="1"/>
        <end position="28"/>
    </location>
</feature>
<protein>
    <submittedName>
        <fullName evidence="3">Uncharacterized protein</fullName>
    </submittedName>
</protein>
<evidence type="ECO:0000313" key="4">
    <source>
        <dbReference type="Proteomes" id="UP000188268"/>
    </source>
</evidence>
<feature type="chain" id="PRO_5013294684" evidence="2">
    <location>
        <begin position="29"/>
        <end position="119"/>
    </location>
</feature>
<accession>A0A1R3HPH8</accession>
<comment type="caution">
    <text evidence="3">The sequence shown here is derived from an EMBL/GenBank/DDBJ whole genome shotgun (WGS) entry which is preliminary data.</text>
</comment>
<feature type="region of interest" description="Disordered" evidence="1">
    <location>
        <begin position="56"/>
        <end position="119"/>
    </location>
</feature>
<dbReference type="AlphaFoldDB" id="A0A1R3HPH8"/>
<proteinExistence type="predicted"/>
<evidence type="ECO:0000256" key="1">
    <source>
        <dbReference type="SAM" id="MobiDB-lite"/>
    </source>
</evidence>
<sequence>MDVIVNSCLVAFLLIHALLFSQCNPVTAAEESVSGSPSDSISSTLDFSTKFKVVSRKIKPSPPPPPKLQAHPHFKPLVPFPPPPPPPPMIHAPHSLKCPPPSPRRPPPPPPSFLWQPPL</sequence>
<evidence type="ECO:0000256" key="2">
    <source>
        <dbReference type="SAM" id="SignalP"/>
    </source>
</evidence>